<feature type="transmembrane region" description="Helical" evidence="6">
    <location>
        <begin position="15"/>
        <end position="39"/>
    </location>
</feature>
<feature type="region of interest" description="Disordered" evidence="5">
    <location>
        <begin position="709"/>
        <end position="740"/>
    </location>
</feature>
<dbReference type="Gene3D" id="1.10.1450.10">
    <property type="entry name" value="Tetraspanin"/>
    <property type="match status" value="1"/>
</dbReference>
<proteinExistence type="predicted"/>
<evidence type="ECO:0000256" key="5">
    <source>
        <dbReference type="SAM" id="MobiDB-lite"/>
    </source>
</evidence>
<evidence type="ECO:0000256" key="2">
    <source>
        <dbReference type="ARBA" id="ARBA00022692"/>
    </source>
</evidence>
<reference evidence="7 8" key="1">
    <citation type="journal article" date="2024" name="Ann. Entomol. Soc. Am.">
        <title>Genomic analyses of the southern and eastern yellowjacket wasps (Hymenoptera: Vespidae) reveal evolutionary signatures of social life.</title>
        <authorList>
            <person name="Catto M.A."/>
            <person name="Caine P.B."/>
            <person name="Orr S.E."/>
            <person name="Hunt B.G."/>
            <person name="Goodisman M.A.D."/>
        </authorList>
    </citation>
    <scope>NUCLEOTIDE SEQUENCE [LARGE SCALE GENOMIC DNA]</scope>
    <source>
        <strain evidence="7">232</strain>
        <tissue evidence="7">Head and thorax</tissue>
    </source>
</reference>
<evidence type="ECO:0000313" key="8">
    <source>
        <dbReference type="Proteomes" id="UP001607303"/>
    </source>
</evidence>
<feature type="region of interest" description="Disordered" evidence="5">
    <location>
        <begin position="94"/>
        <end position="123"/>
    </location>
</feature>
<feature type="transmembrane region" description="Helical" evidence="6">
    <location>
        <begin position="132"/>
        <end position="156"/>
    </location>
</feature>
<dbReference type="EMBL" id="JAYRBN010000037">
    <property type="protein sequence ID" value="KAL2746842.1"/>
    <property type="molecule type" value="Genomic_DNA"/>
</dbReference>
<gene>
    <name evidence="7" type="ORF">V1477_005212</name>
</gene>
<evidence type="ECO:0000256" key="1">
    <source>
        <dbReference type="ARBA" id="ARBA00004141"/>
    </source>
</evidence>
<dbReference type="Proteomes" id="UP001607303">
    <property type="component" value="Unassembled WGS sequence"/>
</dbReference>
<organism evidence="7 8">
    <name type="scientific">Vespula maculifrons</name>
    <name type="common">Eastern yellow jacket</name>
    <name type="synonym">Wasp</name>
    <dbReference type="NCBI Taxonomy" id="7453"/>
    <lineage>
        <taxon>Eukaryota</taxon>
        <taxon>Metazoa</taxon>
        <taxon>Ecdysozoa</taxon>
        <taxon>Arthropoda</taxon>
        <taxon>Hexapoda</taxon>
        <taxon>Insecta</taxon>
        <taxon>Pterygota</taxon>
        <taxon>Neoptera</taxon>
        <taxon>Endopterygota</taxon>
        <taxon>Hymenoptera</taxon>
        <taxon>Apocrita</taxon>
        <taxon>Aculeata</taxon>
        <taxon>Vespoidea</taxon>
        <taxon>Vespidae</taxon>
        <taxon>Vespinae</taxon>
        <taxon>Vespula</taxon>
    </lineage>
</organism>
<keyword evidence="8" id="KW-1185">Reference proteome</keyword>
<dbReference type="AlphaFoldDB" id="A0ABD2CP38"/>
<keyword evidence="4 6" id="KW-0472">Membrane</keyword>
<evidence type="ECO:0000256" key="6">
    <source>
        <dbReference type="SAM" id="Phobius"/>
    </source>
</evidence>
<keyword evidence="2 6" id="KW-0812">Transmembrane</keyword>
<dbReference type="SUPFAM" id="SSF48652">
    <property type="entry name" value="Tetraspanin"/>
    <property type="match status" value="1"/>
</dbReference>
<accession>A0ABD2CP38</accession>
<sequence length="1004" mass="116616">MGVPNVTFTWRSIKVLRAIISTMSMIGVIMVLAAVVWAIKLRRDIGDYLNLVVPGDGHLWPTVIVVAAVPCAPVYILGLKAYLCLPLATPKTKFEENNKNESDDEENSENSDIRNSDDDEDDKNNGHEANRILFLHAVLCLISGCLVAAINVACFLRSSTFQQKIREDSMIEAMENYANDDGVRSCVDAVQMEFQCCGSEDYRDWFRVSWAKVSMDYFDYEDYKRQQEGQSTKNDEARITTVKDVPFSCCTNKIVEPCGHREILQASQVCNFDPNNEETVWNVGCRSIILTHARVIGFFLIFFLLFLSLYQFILSALSRLVQTAYSNEFYIGPEKMYYRAWIFSSISSPHSKCHENLSQESDEETLETRSLVKETLESPNFRSEHKVNHSGEWKRQQEHEFVFTPRGSVQLVQIDRLRKVKSSPTLSKNGTSDINQKKSKIKTYRYLPVSTDEHDQERLLDDNKIFIEKNERSMKANLKSREKLTTKTPNVMLAPIPPPFPPQSEEYEEKRNFREKFNKNEEFSSTILRPTVLRFSTTDNTKNKIDKELTSKPSKLDRKKLLEKFERILNTEEKTRRECGGADFPRPWEQLVKRSIESTEKKDHEDHRIIQSPRVSEKSNVLSRFNPTDAYDRFRGTLQDTLSRRENPNSQFNNVKRFTRPGICACCVKRNRNFGRPSRCKIQQTSYGYSIDPEDFRIVQRRNLLPDIPCPPTPPPPISLAPPAPPTSPPLQSHTSPCYPRPTLIRQQQREQRRQRQCHPWNFRRNFICNHQPPPWTLPTLFARPSNFNASSNNNCIHCQGRNIPTTNKGYSTFKQNDTIKKLLDQRKVLMYSEDERYSGNIQYSVYLPRTLYSLADRRDKKLDSPTYGDKMDGDWLIDVTNRLMNQYIKFTITEGLNSPLGSFDECKPREERRRRRQKLQEKLAFAIVICLSNNRLTFIIIRYWDIGSMIILSTIFFRDRSERKIKMENNREREKSDLCNVTVVLVTRENAETAAFFHPEATN</sequence>
<dbReference type="GO" id="GO:0016020">
    <property type="term" value="C:membrane"/>
    <property type="evidence" value="ECO:0007669"/>
    <property type="project" value="UniProtKB-SubCell"/>
</dbReference>
<evidence type="ECO:0000313" key="7">
    <source>
        <dbReference type="EMBL" id="KAL2746842.1"/>
    </source>
</evidence>
<name>A0ABD2CP38_VESMC</name>
<comment type="subcellular location">
    <subcellularLocation>
        <location evidence="1">Membrane</location>
        <topology evidence="1">Multi-pass membrane protein</topology>
    </subcellularLocation>
</comment>
<feature type="transmembrane region" description="Helical" evidence="6">
    <location>
        <begin position="937"/>
        <end position="958"/>
    </location>
</feature>
<feature type="transmembrane region" description="Helical" evidence="6">
    <location>
        <begin position="59"/>
        <end position="83"/>
    </location>
</feature>
<dbReference type="InterPro" id="IPR018499">
    <property type="entry name" value="Tetraspanin/Peripherin"/>
</dbReference>
<dbReference type="InterPro" id="IPR008952">
    <property type="entry name" value="Tetraspanin_EC2_sf"/>
</dbReference>
<feature type="transmembrane region" description="Helical" evidence="6">
    <location>
        <begin position="295"/>
        <end position="313"/>
    </location>
</feature>
<evidence type="ECO:0000256" key="4">
    <source>
        <dbReference type="ARBA" id="ARBA00023136"/>
    </source>
</evidence>
<comment type="caution">
    <text evidence="7">The sequence shown here is derived from an EMBL/GenBank/DDBJ whole genome shotgun (WGS) entry which is preliminary data.</text>
</comment>
<protein>
    <submittedName>
        <fullName evidence="7">Uncharacterized protein</fullName>
    </submittedName>
</protein>
<evidence type="ECO:0000256" key="3">
    <source>
        <dbReference type="ARBA" id="ARBA00022989"/>
    </source>
</evidence>
<feature type="compositionally biased region" description="Pro residues" evidence="5">
    <location>
        <begin position="709"/>
        <end position="729"/>
    </location>
</feature>
<keyword evidence="3 6" id="KW-1133">Transmembrane helix</keyword>
<dbReference type="Pfam" id="PF00335">
    <property type="entry name" value="Tetraspanin"/>
    <property type="match status" value="1"/>
</dbReference>